<reference evidence="2 3" key="1">
    <citation type="submission" date="2018-08" db="EMBL/GenBank/DDBJ databases">
        <title>A genome reference for cultivated species of the human gut microbiota.</title>
        <authorList>
            <person name="Zou Y."/>
            <person name="Xue W."/>
            <person name="Luo G."/>
        </authorList>
    </citation>
    <scope>NUCLEOTIDE SEQUENCE [LARGE SCALE GENOMIC DNA]</scope>
    <source>
        <strain evidence="2 3">OM07-13</strain>
    </source>
</reference>
<comment type="caution">
    <text evidence="2">The sequence shown here is derived from an EMBL/GenBank/DDBJ whole genome shotgun (WGS) entry which is preliminary data.</text>
</comment>
<feature type="transmembrane region" description="Helical" evidence="1">
    <location>
        <begin position="29"/>
        <end position="54"/>
    </location>
</feature>
<keyword evidence="1" id="KW-0812">Transmembrane</keyword>
<sequence length="242" mass="26913">MNNTTIGILIGLGFAVFVGFDLLLHDYDFISGICAFLIVGAIFCSLLGLIGYWIDDDEKVNNTIKTTINTNYSNVVNFHNGVANQSFVSDGLKYTFDYDEETKTLTVFTDTSSSVDAVFINGIKQNNSVKKEKTSDNTKWNVKKKDCVSYKTDDTNKTDDKVDTDNEASTTAAVADTDLQQKIQNKIQSKYNGAVMTSFDTINLSGTFSCDDIQYSFTSKDNMLEVSNINDIDDVTYYKISN</sequence>
<dbReference type="RefSeq" id="WP_117718279.1">
    <property type="nucleotide sequence ID" value="NZ_QSTP01000001.1"/>
</dbReference>
<organism evidence="2 3">
    <name type="scientific">Agathobacter rectalis</name>
    <dbReference type="NCBI Taxonomy" id="39491"/>
    <lineage>
        <taxon>Bacteria</taxon>
        <taxon>Bacillati</taxon>
        <taxon>Bacillota</taxon>
        <taxon>Clostridia</taxon>
        <taxon>Lachnospirales</taxon>
        <taxon>Lachnospiraceae</taxon>
        <taxon>Agathobacter</taxon>
    </lineage>
</organism>
<dbReference type="AlphaFoldDB" id="A0A3E4YLD8"/>
<proteinExistence type="predicted"/>
<keyword evidence="1" id="KW-0472">Membrane</keyword>
<dbReference type="EMBL" id="QSTP01000001">
    <property type="protein sequence ID" value="RGM75520.1"/>
    <property type="molecule type" value="Genomic_DNA"/>
</dbReference>
<gene>
    <name evidence="2" type="ORF">DXB99_03060</name>
</gene>
<keyword evidence="1" id="KW-1133">Transmembrane helix</keyword>
<evidence type="ECO:0000313" key="2">
    <source>
        <dbReference type="EMBL" id="RGM75520.1"/>
    </source>
</evidence>
<accession>A0A3E4YLD8</accession>
<evidence type="ECO:0000256" key="1">
    <source>
        <dbReference type="SAM" id="Phobius"/>
    </source>
</evidence>
<feature type="transmembrane region" description="Helical" evidence="1">
    <location>
        <begin position="6"/>
        <end position="24"/>
    </location>
</feature>
<protein>
    <submittedName>
        <fullName evidence="2">Uncharacterized protein</fullName>
    </submittedName>
</protein>
<name>A0A3E4YLD8_9FIRM</name>
<evidence type="ECO:0000313" key="3">
    <source>
        <dbReference type="Proteomes" id="UP000260758"/>
    </source>
</evidence>
<dbReference type="Proteomes" id="UP000260758">
    <property type="component" value="Unassembled WGS sequence"/>
</dbReference>